<evidence type="ECO:0000256" key="3">
    <source>
        <dbReference type="ARBA" id="ARBA00022692"/>
    </source>
</evidence>
<dbReference type="InterPro" id="IPR018076">
    <property type="entry name" value="T2SS_GspF_dom"/>
</dbReference>
<evidence type="ECO:0000313" key="9">
    <source>
        <dbReference type="Proteomes" id="UP001183176"/>
    </source>
</evidence>
<evidence type="ECO:0000256" key="4">
    <source>
        <dbReference type="ARBA" id="ARBA00022989"/>
    </source>
</evidence>
<comment type="subcellular location">
    <subcellularLocation>
        <location evidence="1">Cell membrane</location>
        <topology evidence="1">Multi-pass membrane protein</topology>
    </subcellularLocation>
</comment>
<proteinExistence type="predicted"/>
<dbReference type="Proteomes" id="UP001183176">
    <property type="component" value="Unassembled WGS sequence"/>
</dbReference>
<evidence type="ECO:0000256" key="5">
    <source>
        <dbReference type="ARBA" id="ARBA00023136"/>
    </source>
</evidence>
<gene>
    <name evidence="8" type="ORF">RM423_20595</name>
</gene>
<reference evidence="9" key="1">
    <citation type="submission" date="2023-07" db="EMBL/GenBank/DDBJ databases">
        <title>30 novel species of actinomycetes from the DSMZ collection.</title>
        <authorList>
            <person name="Nouioui I."/>
        </authorList>
    </citation>
    <scope>NUCLEOTIDE SEQUENCE [LARGE SCALE GENOMIC DNA]</scope>
    <source>
        <strain evidence="9">DSM 44399</strain>
    </source>
</reference>
<feature type="transmembrane region" description="Helical" evidence="6">
    <location>
        <begin position="106"/>
        <end position="136"/>
    </location>
</feature>
<accession>A0ABU2JFK8</accession>
<evidence type="ECO:0000259" key="7">
    <source>
        <dbReference type="Pfam" id="PF00482"/>
    </source>
</evidence>
<keyword evidence="3 6" id="KW-0812">Transmembrane</keyword>
<keyword evidence="9" id="KW-1185">Reference proteome</keyword>
<comment type="caution">
    <text evidence="8">The sequence shown here is derived from an EMBL/GenBank/DDBJ whole genome shotgun (WGS) entry which is preliminary data.</text>
</comment>
<evidence type="ECO:0000256" key="6">
    <source>
        <dbReference type="SAM" id="Phobius"/>
    </source>
</evidence>
<evidence type="ECO:0000256" key="1">
    <source>
        <dbReference type="ARBA" id="ARBA00004651"/>
    </source>
</evidence>
<organism evidence="8 9">
    <name type="scientific">Jatrophihabitans lederbergiae</name>
    <dbReference type="NCBI Taxonomy" id="3075547"/>
    <lineage>
        <taxon>Bacteria</taxon>
        <taxon>Bacillati</taxon>
        <taxon>Actinomycetota</taxon>
        <taxon>Actinomycetes</taxon>
        <taxon>Jatrophihabitantales</taxon>
        <taxon>Jatrophihabitantaceae</taxon>
        <taxon>Jatrophihabitans</taxon>
    </lineage>
</organism>
<dbReference type="Pfam" id="PF00482">
    <property type="entry name" value="T2SSF"/>
    <property type="match status" value="1"/>
</dbReference>
<dbReference type="RefSeq" id="WP_311424921.1">
    <property type="nucleotide sequence ID" value="NZ_JAVREH010000051.1"/>
</dbReference>
<dbReference type="EMBL" id="JAVREH010000051">
    <property type="protein sequence ID" value="MDT0263778.1"/>
    <property type="molecule type" value="Genomic_DNA"/>
</dbReference>
<feature type="domain" description="Type II secretion system protein GspF" evidence="7">
    <location>
        <begin position="161"/>
        <end position="288"/>
    </location>
</feature>
<keyword evidence="5 6" id="KW-0472">Membrane</keyword>
<evidence type="ECO:0000313" key="8">
    <source>
        <dbReference type="EMBL" id="MDT0263778.1"/>
    </source>
</evidence>
<dbReference type="PANTHER" id="PTHR35007">
    <property type="entry name" value="INTEGRAL MEMBRANE PROTEIN-RELATED"/>
    <property type="match status" value="1"/>
</dbReference>
<keyword evidence="4 6" id="KW-1133">Transmembrane helix</keyword>
<feature type="transmembrane region" description="Helical" evidence="6">
    <location>
        <begin position="272"/>
        <end position="290"/>
    </location>
</feature>
<name>A0ABU2JFK8_9ACTN</name>
<sequence length="297" mass="30964">MITAMLLGAGCGLGLWALLVWAAPPRPPLGAVLARLRRPPEPPPILPPDRGGWAASAGRRLTPALKALGLPGTGVRRDLAVMGRDVDTHLAEKASLTILGLLAPPVFVLLLALVGASLDPVLPVLLVFGCAALGFLAPDLRVRADARRRRADFRHALSAYLDLVVVSLAGGAGADGALTDAATVGHGWAFTQLRHALDLARLTRVPPATALARLGAEIGSRDLTELAASLSLAGTEGARTRASLAARAKSLRTHLLTDTDAQARAATERLGLPWGLLFLGFLIFLGYPALHQILTGL</sequence>
<protein>
    <submittedName>
        <fullName evidence="8">Type II secretion system F family protein</fullName>
    </submittedName>
</protein>
<dbReference type="PANTHER" id="PTHR35007:SF1">
    <property type="entry name" value="PILUS ASSEMBLY PROTEIN"/>
    <property type="match status" value="1"/>
</dbReference>
<keyword evidence="2" id="KW-1003">Cell membrane</keyword>
<evidence type="ECO:0000256" key="2">
    <source>
        <dbReference type="ARBA" id="ARBA00022475"/>
    </source>
</evidence>